<name>A0A8H9K6U2_VIBVL</name>
<dbReference type="AlphaFoldDB" id="A0A8H9K6U2"/>
<feature type="transmembrane region" description="Helical" evidence="1">
    <location>
        <begin position="47"/>
        <end position="70"/>
    </location>
</feature>
<gene>
    <name evidence="2" type="ORF">I7730_00115</name>
</gene>
<evidence type="ECO:0000256" key="1">
    <source>
        <dbReference type="SAM" id="Phobius"/>
    </source>
</evidence>
<accession>A0A8H9K6U2</accession>
<dbReference type="Proteomes" id="UP000863257">
    <property type="component" value="Unassembled WGS sequence"/>
</dbReference>
<keyword evidence="1" id="KW-0812">Transmembrane</keyword>
<organism evidence="2">
    <name type="scientific">Vibrio vulnificus</name>
    <dbReference type="NCBI Taxonomy" id="672"/>
    <lineage>
        <taxon>Bacteria</taxon>
        <taxon>Pseudomonadati</taxon>
        <taxon>Pseudomonadota</taxon>
        <taxon>Gammaproteobacteria</taxon>
        <taxon>Vibrionales</taxon>
        <taxon>Vibrionaceae</taxon>
        <taxon>Vibrio</taxon>
    </lineage>
</organism>
<comment type="caution">
    <text evidence="2">The sequence shown here is derived from an EMBL/GenBank/DDBJ whole genome shotgun (WGS) entry which is preliminary data.</text>
</comment>
<keyword evidence="1" id="KW-1133">Transmembrane helix</keyword>
<dbReference type="EMBL" id="DACRBY010000001">
    <property type="protein sequence ID" value="HAS8538202.1"/>
    <property type="molecule type" value="Genomic_DNA"/>
</dbReference>
<keyword evidence="1" id="KW-0472">Membrane</keyword>
<sequence length="91" mass="10918">MTWYYYDKALFSSVIQMIYHILRLVIILAAAFNTLLLINTYQVNRSFSWINITFILCYYVYIGAFASTFIRKNSTILFWPKMLILKRGEQR</sequence>
<reference evidence="2" key="1">
    <citation type="journal article" date="2018" name="Genome Biol.">
        <title>SKESA: strategic k-mer extension for scrupulous assemblies.</title>
        <authorList>
            <person name="Souvorov A."/>
            <person name="Agarwala R."/>
            <person name="Lipman D.J."/>
        </authorList>
    </citation>
    <scope>NUCLEOTIDE SEQUENCE</scope>
    <source>
        <strain evidence="2">BCW_3452</strain>
    </source>
</reference>
<evidence type="ECO:0000313" key="2">
    <source>
        <dbReference type="EMBL" id="HAS8538202.1"/>
    </source>
</evidence>
<reference evidence="2" key="2">
    <citation type="submission" date="2019-01" db="EMBL/GenBank/DDBJ databases">
        <authorList>
            <consortium name="NCBI Pathogen Detection Project"/>
        </authorList>
    </citation>
    <scope>NUCLEOTIDE SEQUENCE</scope>
    <source>
        <strain evidence="2">BCW_3452</strain>
    </source>
</reference>
<proteinExistence type="predicted"/>
<feature type="transmembrane region" description="Helical" evidence="1">
    <location>
        <begin position="21"/>
        <end position="41"/>
    </location>
</feature>
<protein>
    <submittedName>
        <fullName evidence="2">Uncharacterized protein</fullName>
    </submittedName>
</protein>